<dbReference type="InterPro" id="IPR007219">
    <property type="entry name" value="XnlR_reg_dom"/>
</dbReference>
<dbReference type="GO" id="GO:0008270">
    <property type="term" value="F:zinc ion binding"/>
    <property type="evidence" value="ECO:0007669"/>
    <property type="project" value="InterPro"/>
</dbReference>
<dbReference type="InterPro" id="IPR050613">
    <property type="entry name" value="Sec_Metabolite_Reg"/>
</dbReference>
<dbReference type="OrthoDB" id="5344325at2759"/>
<gene>
    <name evidence="6" type="ORF">TRUGW13939_04546</name>
</gene>
<name>A0A7H8QTW3_TALRU</name>
<dbReference type="Proteomes" id="UP000509510">
    <property type="component" value="Chromosome II"/>
</dbReference>
<dbReference type="GO" id="GO:0006351">
    <property type="term" value="P:DNA-templated transcription"/>
    <property type="evidence" value="ECO:0007669"/>
    <property type="project" value="InterPro"/>
</dbReference>
<evidence type="ECO:0000256" key="4">
    <source>
        <dbReference type="ARBA" id="ARBA00023242"/>
    </source>
</evidence>
<accession>A0A7H8QTW3</accession>
<reference evidence="7" key="1">
    <citation type="submission" date="2020-06" db="EMBL/GenBank/DDBJ databases">
        <title>A chromosome-scale genome assembly of Talaromyces rugulosus W13939.</title>
        <authorList>
            <person name="Wang B."/>
            <person name="Guo L."/>
            <person name="Ye K."/>
            <person name="Wang L."/>
        </authorList>
    </citation>
    <scope>NUCLEOTIDE SEQUENCE [LARGE SCALE GENOMIC DNA]</scope>
    <source>
        <strain evidence="7">W13939</strain>
    </source>
</reference>
<comment type="subcellular location">
    <subcellularLocation>
        <location evidence="1">Nucleus</location>
    </subcellularLocation>
</comment>
<dbReference type="PANTHER" id="PTHR31001:SF87">
    <property type="entry name" value="COL-21"/>
    <property type="match status" value="1"/>
</dbReference>
<evidence type="ECO:0000256" key="3">
    <source>
        <dbReference type="ARBA" id="ARBA00023163"/>
    </source>
</evidence>
<organism evidence="6 7">
    <name type="scientific">Talaromyces rugulosus</name>
    <name type="common">Penicillium rugulosum</name>
    <dbReference type="NCBI Taxonomy" id="121627"/>
    <lineage>
        <taxon>Eukaryota</taxon>
        <taxon>Fungi</taxon>
        <taxon>Dikarya</taxon>
        <taxon>Ascomycota</taxon>
        <taxon>Pezizomycotina</taxon>
        <taxon>Eurotiomycetes</taxon>
        <taxon>Eurotiomycetidae</taxon>
        <taxon>Eurotiales</taxon>
        <taxon>Trichocomaceae</taxon>
        <taxon>Talaromyces</taxon>
        <taxon>Talaromyces sect. Islandici</taxon>
    </lineage>
</organism>
<dbReference type="AlphaFoldDB" id="A0A7H8QTW3"/>
<feature type="domain" description="Xylanolytic transcriptional activator regulatory" evidence="5">
    <location>
        <begin position="374"/>
        <end position="446"/>
    </location>
</feature>
<keyword evidence="3" id="KW-0804">Transcription</keyword>
<dbReference type="EMBL" id="CP055899">
    <property type="protein sequence ID" value="QKX57434.1"/>
    <property type="molecule type" value="Genomic_DNA"/>
</dbReference>
<protein>
    <recommendedName>
        <fullName evidence="5">Xylanolytic transcriptional activator regulatory domain-containing protein</fullName>
    </recommendedName>
</protein>
<dbReference type="CDD" id="cd12148">
    <property type="entry name" value="fungal_TF_MHR"/>
    <property type="match status" value="1"/>
</dbReference>
<dbReference type="GO" id="GO:0003677">
    <property type="term" value="F:DNA binding"/>
    <property type="evidence" value="ECO:0007669"/>
    <property type="project" value="InterPro"/>
</dbReference>
<proteinExistence type="predicted"/>
<evidence type="ECO:0000313" key="7">
    <source>
        <dbReference type="Proteomes" id="UP000509510"/>
    </source>
</evidence>
<evidence type="ECO:0000313" key="6">
    <source>
        <dbReference type="EMBL" id="QKX57434.1"/>
    </source>
</evidence>
<keyword evidence="2" id="KW-0805">Transcription regulation</keyword>
<evidence type="ECO:0000259" key="5">
    <source>
        <dbReference type="SMART" id="SM00906"/>
    </source>
</evidence>
<dbReference type="PANTHER" id="PTHR31001">
    <property type="entry name" value="UNCHARACTERIZED TRANSCRIPTIONAL REGULATORY PROTEIN"/>
    <property type="match status" value="1"/>
</dbReference>
<dbReference type="GO" id="GO:0005634">
    <property type="term" value="C:nucleus"/>
    <property type="evidence" value="ECO:0007669"/>
    <property type="project" value="UniProtKB-SubCell"/>
</dbReference>
<keyword evidence="7" id="KW-1185">Reference proteome</keyword>
<dbReference type="KEGG" id="trg:TRUGW13939_04546"/>
<evidence type="ECO:0000256" key="1">
    <source>
        <dbReference type="ARBA" id="ARBA00004123"/>
    </source>
</evidence>
<dbReference type="RefSeq" id="XP_035343612.1">
    <property type="nucleotide sequence ID" value="XM_035487719.1"/>
</dbReference>
<dbReference type="Pfam" id="PF04082">
    <property type="entry name" value="Fungal_trans"/>
    <property type="match status" value="1"/>
</dbReference>
<sequence length="764" mass="86570">MDHGEDVTDIYFLATECHDILAGCVSNPVSREQNWARSAQGDSNLWHAGIKADCSDKSSLDYRLRKRPDVRAAICSLLSSQVTTYVGVFEYQLIIVRAWLESWKPLQHVAKMVAKMCDRQYPCCNCIKREKQNICRYDVDSKDKYNNESGSSESSTITTSSNSINTLHLSPPLSQQVGGFQDEIRDFGYSSQGNHNSMSLLRTTELYGVQSTCLVSPSNYFPSDKNQKYKELVRQLPPQDCINILIETFFANINWQYDLLDEGPFRAQLEEWGKVSYSDLQKGPERLALETLVFPALLLQVLAQALLFHPPHDKKISSLMTMADMSFHDLGTEYSDIGANILALLGKRDITIATVQSGLLRASFLKSSGKVVEAWHVLGATIRDAQEIGLHTGRFVSEKSPIGSSTAGHRIWVILHIWDVHMAVVLGRPITTNLQIDSFSHTIEDDGNRQGLFSHWQTETDPPRPFDIILAGYHVAYRYFQDIHQLEYDGAKPQDYPKVESIHAAIKKNSELLPSWCRLENPDTKFDQNTACQWLPTAREGLFSLINLVLLTLHRPYIFSVGNSQTEALKAGISILRAQERLFRQSEPYQCQVFNPVYASFDALVLVAAIYLTFPNRNQEWRAESVQVVERGMERLRIIGLGNAMAKSAHGVVWSLYHHLKHRLDIPETAEDFETPHSNLEWRSPNSQINSGTLLEPSFYNVLPPRPSHDLFYDNISSTQIPFMDKPDNLSLDSLTANTTTNDWNFEGDFSSDSFWSLMNELID</sequence>
<keyword evidence="4" id="KW-0539">Nucleus</keyword>
<evidence type="ECO:0000256" key="2">
    <source>
        <dbReference type="ARBA" id="ARBA00023015"/>
    </source>
</evidence>
<dbReference type="GeneID" id="55992047"/>
<dbReference type="SMART" id="SM00906">
    <property type="entry name" value="Fungal_trans"/>
    <property type="match status" value="1"/>
</dbReference>